<dbReference type="EC" id="5.1.1.7" evidence="3 4"/>
<comment type="caution">
    <text evidence="3">Lacks conserved residue(s) required for the propagation of feature annotation.</text>
</comment>
<dbReference type="HAMAP" id="MF_00197">
    <property type="entry name" value="DAP_epimerase"/>
    <property type="match status" value="1"/>
</dbReference>
<keyword evidence="3" id="KW-0028">Amino-acid biosynthesis</keyword>
<dbReference type="Gene3D" id="3.10.310.10">
    <property type="entry name" value="Diaminopimelate Epimerase, Chain A, domain 1"/>
    <property type="match status" value="2"/>
</dbReference>
<keyword evidence="6" id="KW-1185">Reference proteome</keyword>
<reference evidence="5 6" key="1">
    <citation type="journal article" date="2019" name="Int. J. Syst. Evol. Microbiol.">
        <title>The Global Catalogue of Microorganisms (GCM) 10K type strain sequencing project: providing services to taxonomists for standard genome sequencing and annotation.</title>
        <authorList>
            <consortium name="The Broad Institute Genomics Platform"/>
            <consortium name="The Broad Institute Genome Sequencing Center for Infectious Disease"/>
            <person name="Wu L."/>
            <person name="Ma J."/>
        </authorList>
    </citation>
    <scope>NUCLEOTIDE SEQUENCE [LARGE SCALE GENOMIC DNA]</scope>
    <source>
        <strain evidence="5 6">JCM 14545</strain>
    </source>
</reference>
<evidence type="ECO:0000256" key="4">
    <source>
        <dbReference type="NCBIfam" id="TIGR00652"/>
    </source>
</evidence>
<feature type="binding site" evidence="3">
    <location>
        <position position="151"/>
    </location>
    <ligand>
        <name>substrate</name>
    </ligand>
</feature>
<feature type="binding site" evidence="3">
    <location>
        <position position="68"/>
    </location>
    <ligand>
        <name>substrate</name>
    </ligand>
</feature>
<comment type="pathway">
    <text evidence="3">Amino-acid biosynthesis; L-lysine biosynthesis via DAP pathway; DL-2,6-diaminopimelate from LL-2,6-diaminopimelate: step 1/1.</text>
</comment>
<feature type="binding site" evidence="3">
    <location>
        <begin position="212"/>
        <end position="213"/>
    </location>
    <ligand>
        <name>substrate</name>
    </ligand>
</feature>
<gene>
    <name evidence="5" type="primary">dapF_3</name>
    <name evidence="3" type="synonym">dapF</name>
    <name evidence="5" type="ORF">GCM10009754_82880</name>
</gene>
<dbReference type="PANTHER" id="PTHR31689">
    <property type="entry name" value="DIAMINOPIMELATE EPIMERASE, CHLOROPLASTIC"/>
    <property type="match status" value="1"/>
</dbReference>
<dbReference type="InterPro" id="IPR001653">
    <property type="entry name" value="DAP_epimerase_DapF"/>
</dbReference>
<keyword evidence="3" id="KW-0457">Lysine biosynthesis</keyword>
<dbReference type="EMBL" id="BAAANN010000060">
    <property type="protein sequence ID" value="GAA1991598.1"/>
    <property type="molecule type" value="Genomic_DNA"/>
</dbReference>
<dbReference type="NCBIfam" id="TIGR00652">
    <property type="entry name" value="DapF"/>
    <property type="match status" value="1"/>
</dbReference>
<comment type="subunit">
    <text evidence="3">Homodimer.</text>
</comment>
<evidence type="ECO:0000256" key="1">
    <source>
        <dbReference type="ARBA" id="ARBA00010219"/>
    </source>
</evidence>
<dbReference type="PANTHER" id="PTHR31689:SF0">
    <property type="entry name" value="DIAMINOPIMELATE EPIMERASE"/>
    <property type="match status" value="1"/>
</dbReference>
<accession>A0ABN2SS44</accession>
<feature type="binding site" evidence="3">
    <location>
        <position position="184"/>
    </location>
    <ligand>
        <name>substrate</name>
    </ligand>
</feature>
<feature type="site" description="Could be important to modulate the pK values of the two catalytic cysteine residues" evidence="3">
    <location>
        <position position="153"/>
    </location>
</feature>
<comment type="function">
    <text evidence="3">Catalyzes the stereoinversion of LL-2,6-diaminopimelate (L,L-DAP) to meso-diaminopimelate (meso-DAP), a precursor of L-lysine and an essential component of the bacterial peptidoglycan.</text>
</comment>
<dbReference type="RefSeq" id="WP_344431369.1">
    <property type="nucleotide sequence ID" value="NZ_BAAANN010000060.1"/>
</dbReference>
<dbReference type="SUPFAM" id="SSF54506">
    <property type="entry name" value="Diaminopimelate epimerase-like"/>
    <property type="match status" value="2"/>
</dbReference>
<evidence type="ECO:0000256" key="3">
    <source>
        <dbReference type="HAMAP-Rule" id="MF_00197"/>
    </source>
</evidence>
<evidence type="ECO:0000256" key="2">
    <source>
        <dbReference type="ARBA" id="ARBA00023235"/>
    </source>
</evidence>
<comment type="caution">
    <text evidence="5">The sequence shown here is derived from an EMBL/GenBank/DDBJ whole genome shotgun (WGS) entry which is preliminary data.</text>
</comment>
<protein>
    <recommendedName>
        <fullName evidence="3 4">Diaminopimelate epimerase</fullName>
        <shortName evidence="3">DAP epimerase</shortName>
        <ecNumber evidence="3 4">5.1.1.7</ecNumber>
    </recommendedName>
    <alternativeName>
        <fullName evidence="3">PLP-independent amino acid racemase</fullName>
    </alternativeName>
</protein>
<comment type="similarity">
    <text evidence="1 3">Belongs to the diaminopimelate epimerase family.</text>
</comment>
<keyword evidence="2 3" id="KW-0413">Isomerase</keyword>
<feature type="binding site" evidence="3">
    <location>
        <begin position="202"/>
        <end position="203"/>
    </location>
    <ligand>
        <name>substrate</name>
    </ligand>
</feature>
<name>A0ABN2SS44_9PSEU</name>
<evidence type="ECO:0000313" key="6">
    <source>
        <dbReference type="Proteomes" id="UP001501116"/>
    </source>
</evidence>
<organism evidence="5 6">
    <name type="scientific">Amycolatopsis minnesotensis</name>
    <dbReference type="NCBI Taxonomy" id="337894"/>
    <lineage>
        <taxon>Bacteria</taxon>
        <taxon>Bacillati</taxon>
        <taxon>Actinomycetota</taxon>
        <taxon>Actinomycetes</taxon>
        <taxon>Pseudonocardiales</taxon>
        <taxon>Pseudonocardiaceae</taxon>
        <taxon>Amycolatopsis</taxon>
    </lineage>
</organism>
<dbReference type="Pfam" id="PF01678">
    <property type="entry name" value="DAP_epimerase"/>
    <property type="match status" value="2"/>
</dbReference>
<evidence type="ECO:0000313" key="5">
    <source>
        <dbReference type="EMBL" id="GAA1991598.1"/>
    </source>
</evidence>
<feature type="binding site" evidence="3">
    <location>
        <begin position="78"/>
        <end position="79"/>
    </location>
    <ligand>
        <name>substrate</name>
    </ligand>
</feature>
<comment type="subcellular location">
    <subcellularLocation>
        <location evidence="3">Cytoplasm</location>
    </subcellularLocation>
</comment>
<proteinExistence type="inferred from homology"/>
<feature type="site" description="Could be important to modulate the pK values of the two catalytic cysteine residues" evidence="3">
    <location>
        <position position="202"/>
    </location>
</feature>
<sequence>MDFVKYQALGNDYLVVDPRLTGFEPTPEAVRLLCDRHFGVGADGVLLGPIGPCDPGAVQDPVRLRIFNSDGSECEKSGNGLRMFALYLTEHYRYPARFALRTIAGTAPVGVLDPIAGVVEVGMGKARLTAVDEAFTAGGRELRVTRVDVGNPHAVVPLAEISPELARELGPAIGRHPSLPEGSNVQLVRVLGRGAIEIEIWERGAGYTLASGSSGCAAAAAVRTLGLVGDTVEVRMPGGAIEIRIEDDEITMTGTARPVASGRFAPAFRAALDGC</sequence>
<keyword evidence="3" id="KW-0963">Cytoplasm</keyword>
<feature type="binding site" evidence="3">
    <location>
        <position position="11"/>
    </location>
    <ligand>
        <name>substrate</name>
    </ligand>
</feature>
<comment type="catalytic activity">
    <reaction evidence="3">
        <text>(2S,6S)-2,6-diaminopimelate = meso-2,6-diaminopimelate</text>
        <dbReference type="Rhea" id="RHEA:15393"/>
        <dbReference type="ChEBI" id="CHEBI:57609"/>
        <dbReference type="ChEBI" id="CHEBI:57791"/>
        <dbReference type="EC" id="5.1.1.7"/>
    </reaction>
</comment>
<dbReference type="Proteomes" id="UP001501116">
    <property type="component" value="Unassembled WGS sequence"/>
</dbReference>